<keyword evidence="7" id="KW-1133">Transmembrane helix</keyword>
<dbReference type="InterPro" id="IPR004886">
    <property type="entry name" value="Glucanosyltransferase"/>
</dbReference>
<dbReference type="InterPro" id="IPR017853">
    <property type="entry name" value="GH"/>
</dbReference>
<keyword evidence="7" id="KW-0812">Transmembrane</keyword>
<keyword evidence="5 7" id="KW-0472">Membrane</keyword>
<keyword evidence="5" id="KW-0336">GPI-anchor</keyword>
<keyword evidence="9" id="KW-1185">Reference proteome</keyword>
<evidence type="ECO:0000256" key="3">
    <source>
        <dbReference type="ARBA" id="ARBA00022729"/>
    </source>
</evidence>
<name>A0AAN7BMX9_9PEZI</name>
<dbReference type="Proteomes" id="UP001301958">
    <property type="component" value="Unassembled WGS sequence"/>
</dbReference>
<comment type="caution">
    <text evidence="8">The sequence shown here is derived from an EMBL/GenBank/DDBJ whole genome shotgun (WGS) entry which is preliminary data.</text>
</comment>
<reference evidence="8" key="2">
    <citation type="submission" date="2023-05" db="EMBL/GenBank/DDBJ databases">
        <authorList>
            <consortium name="Lawrence Berkeley National Laboratory"/>
            <person name="Steindorff A."/>
            <person name="Hensen N."/>
            <person name="Bonometti L."/>
            <person name="Westerberg I."/>
            <person name="Brannstrom I.O."/>
            <person name="Guillou S."/>
            <person name="Cros-Aarteil S."/>
            <person name="Calhoun S."/>
            <person name="Haridas S."/>
            <person name="Kuo A."/>
            <person name="Mondo S."/>
            <person name="Pangilinan J."/>
            <person name="Riley R."/>
            <person name="Labutti K."/>
            <person name="Andreopoulos B."/>
            <person name="Lipzen A."/>
            <person name="Chen C."/>
            <person name="Yanf M."/>
            <person name="Daum C."/>
            <person name="Ng V."/>
            <person name="Clum A."/>
            <person name="Ohm R."/>
            <person name="Martin F."/>
            <person name="Silar P."/>
            <person name="Natvig D."/>
            <person name="Lalanne C."/>
            <person name="Gautier V."/>
            <person name="Ament-Velasquez S.L."/>
            <person name="Kruys A."/>
            <person name="Hutchinson M.I."/>
            <person name="Powell A.J."/>
            <person name="Barry K."/>
            <person name="Miller A.N."/>
            <person name="Grigoriev I.V."/>
            <person name="Debuchy R."/>
            <person name="Gladieux P."/>
            <person name="Thoren M.H."/>
            <person name="Johannesson H."/>
        </authorList>
    </citation>
    <scope>NUCLEOTIDE SEQUENCE</scope>
    <source>
        <strain evidence="8">CBS 990.96</strain>
    </source>
</reference>
<dbReference type="Pfam" id="PF03198">
    <property type="entry name" value="Glyco_hydro_72"/>
    <property type="match status" value="1"/>
</dbReference>
<dbReference type="EMBL" id="MU865350">
    <property type="protein sequence ID" value="KAK4226299.1"/>
    <property type="molecule type" value="Genomic_DNA"/>
</dbReference>
<dbReference type="GO" id="GO:0098552">
    <property type="term" value="C:side of membrane"/>
    <property type="evidence" value="ECO:0007669"/>
    <property type="project" value="UniProtKB-KW"/>
</dbReference>
<dbReference type="GO" id="GO:0031505">
    <property type="term" value="P:fungal-type cell wall organization"/>
    <property type="evidence" value="ECO:0007669"/>
    <property type="project" value="TreeGrafter"/>
</dbReference>
<evidence type="ECO:0000313" key="9">
    <source>
        <dbReference type="Proteomes" id="UP001301958"/>
    </source>
</evidence>
<keyword evidence="3 5" id="KW-0732">Signal</keyword>
<dbReference type="SUPFAM" id="SSF51445">
    <property type="entry name" value="(Trans)glycosidases"/>
    <property type="match status" value="1"/>
</dbReference>
<protein>
    <recommendedName>
        <fullName evidence="5">1,3-beta-glucanosyltransferase</fullName>
        <ecNumber evidence="5">2.4.1.-</ecNumber>
    </recommendedName>
</protein>
<dbReference type="GO" id="GO:0042124">
    <property type="term" value="F:1,3-beta-glucanosyltransferase activity"/>
    <property type="evidence" value="ECO:0007669"/>
    <property type="project" value="TreeGrafter"/>
</dbReference>
<comment type="function">
    <text evidence="5">Splits internally a 1,3-beta-glucan molecule and transfers the newly generated reducing end (the donor) to the non-reducing end of another 1,3-beta-glucan molecule (the acceptor) forming a 1,3-beta linkage, resulting in the elongation of 1,3-beta-glucan chains in the cell wall.</text>
</comment>
<dbReference type="EC" id="2.4.1.-" evidence="5"/>
<feature type="signal peptide" evidence="5">
    <location>
        <begin position="1"/>
        <end position="21"/>
    </location>
</feature>
<feature type="region of interest" description="Disordered" evidence="6">
    <location>
        <begin position="384"/>
        <end position="413"/>
    </location>
</feature>
<dbReference type="GO" id="GO:0005886">
    <property type="term" value="C:plasma membrane"/>
    <property type="evidence" value="ECO:0007669"/>
    <property type="project" value="UniProtKB-SubCell"/>
</dbReference>
<evidence type="ECO:0000256" key="2">
    <source>
        <dbReference type="ARBA" id="ARBA00007528"/>
    </source>
</evidence>
<keyword evidence="5" id="KW-0808">Transferase</keyword>
<proteinExistence type="inferred from homology"/>
<evidence type="ECO:0000313" key="8">
    <source>
        <dbReference type="EMBL" id="KAK4226299.1"/>
    </source>
</evidence>
<evidence type="ECO:0000256" key="5">
    <source>
        <dbReference type="RuleBase" id="RU361209"/>
    </source>
</evidence>
<evidence type="ECO:0000256" key="7">
    <source>
        <dbReference type="SAM" id="Phobius"/>
    </source>
</evidence>
<dbReference type="AlphaFoldDB" id="A0AAN7BMX9"/>
<dbReference type="PANTHER" id="PTHR31468:SF8">
    <property type="entry name" value="1,3-BETA-GLUCANOSYLTRANSFERASE GAS2"/>
    <property type="match status" value="1"/>
</dbReference>
<evidence type="ECO:0000256" key="4">
    <source>
        <dbReference type="ARBA" id="ARBA00023180"/>
    </source>
</evidence>
<keyword evidence="4" id="KW-0325">Glycoprotein</keyword>
<accession>A0AAN7BMX9</accession>
<evidence type="ECO:0000256" key="6">
    <source>
        <dbReference type="SAM" id="MobiDB-lite"/>
    </source>
</evidence>
<keyword evidence="5" id="KW-0449">Lipoprotein</keyword>
<evidence type="ECO:0000256" key="1">
    <source>
        <dbReference type="ARBA" id="ARBA00004609"/>
    </source>
</evidence>
<dbReference type="GO" id="GO:0071970">
    <property type="term" value="P:fungal-type cell wall (1-&gt;3)-beta-D-glucan biosynthetic process"/>
    <property type="evidence" value="ECO:0007669"/>
    <property type="project" value="TreeGrafter"/>
</dbReference>
<comment type="similarity">
    <text evidence="2 5">Belongs to the glycosyl hydrolase 72 family.</text>
</comment>
<dbReference type="Gene3D" id="3.20.20.80">
    <property type="entry name" value="Glycosidases"/>
    <property type="match status" value="1"/>
</dbReference>
<sequence length="531" mass="57640">MLHSLRALLCFFLISSSPVIAISPISTKGNKLYDTNGNQFFVKGLVYVAGPDRLDPLLDTNQCRIDAALMKTLGANTIYIYSIDVEKLDKHSGCMTEFANQGIYVWLQLIGLSPVKDASSPEIYDLTTYETWTSVLDSFAVHDNLLAIGIGQEVINEEANSTLGAPYIKAAARDLKSFQKARGYRQIPISYSTAPVDIFRFRTAQYLSCGSSDTGIDLFAFNFFHNCTATHFDSLRQEFAGYSLPVLISEDGCFAGGKDIRNFAEMEVMLGDTEYQNVFSGLNVYEWAMKDKSGFGLVSYSDERACTGSPTTLGAFNTLKSVWAGVKPTGIRRDEYTVDEVVARMTACPSMDEKVGWLVDGGKALPVVDGVDFGSVTARTSASTLGTGTGTGILPTGTGETGEDAEKVGEGESPGMAVGTAVGITLGIVGGLLMVGLAVFFAIRHRKRKQRGEYGRTESPEGKVELPDQRFAAPEMEGNFHHHHQLASNTDWKFPFQVENQHASEMGAGIAAAELHYELEGSPVVRPHGQL</sequence>
<organism evidence="8 9">
    <name type="scientific">Podospora fimiseda</name>
    <dbReference type="NCBI Taxonomy" id="252190"/>
    <lineage>
        <taxon>Eukaryota</taxon>
        <taxon>Fungi</taxon>
        <taxon>Dikarya</taxon>
        <taxon>Ascomycota</taxon>
        <taxon>Pezizomycotina</taxon>
        <taxon>Sordariomycetes</taxon>
        <taxon>Sordariomycetidae</taxon>
        <taxon>Sordariales</taxon>
        <taxon>Podosporaceae</taxon>
        <taxon>Podospora</taxon>
    </lineage>
</organism>
<gene>
    <name evidence="8" type="ORF">QBC38DRAFT_419489</name>
</gene>
<dbReference type="PANTHER" id="PTHR31468">
    <property type="entry name" value="1,3-BETA-GLUCANOSYLTRANSFERASE GAS1"/>
    <property type="match status" value="1"/>
</dbReference>
<feature type="chain" id="PRO_5042666153" description="1,3-beta-glucanosyltransferase" evidence="5">
    <location>
        <begin position="22"/>
        <end position="531"/>
    </location>
</feature>
<comment type="subcellular location">
    <subcellularLocation>
        <location evidence="1 5">Cell membrane</location>
        <topology evidence="1 5">Lipid-anchor</topology>
        <topology evidence="1 5">GPI-anchor</topology>
    </subcellularLocation>
</comment>
<feature type="transmembrane region" description="Helical" evidence="7">
    <location>
        <begin position="421"/>
        <end position="443"/>
    </location>
</feature>
<reference evidence="8" key="1">
    <citation type="journal article" date="2023" name="Mol. Phylogenet. Evol.">
        <title>Genome-scale phylogeny and comparative genomics of the fungal order Sordariales.</title>
        <authorList>
            <person name="Hensen N."/>
            <person name="Bonometti L."/>
            <person name="Westerberg I."/>
            <person name="Brannstrom I.O."/>
            <person name="Guillou S."/>
            <person name="Cros-Aarteil S."/>
            <person name="Calhoun S."/>
            <person name="Haridas S."/>
            <person name="Kuo A."/>
            <person name="Mondo S."/>
            <person name="Pangilinan J."/>
            <person name="Riley R."/>
            <person name="LaButti K."/>
            <person name="Andreopoulos B."/>
            <person name="Lipzen A."/>
            <person name="Chen C."/>
            <person name="Yan M."/>
            <person name="Daum C."/>
            <person name="Ng V."/>
            <person name="Clum A."/>
            <person name="Steindorff A."/>
            <person name="Ohm R.A."/>
            <person name="Martin F."/>
            <person name="Silar P."/>
            <person name="Natvig D.O."/>
            <person name="Lalanne C."/>
            <person name="Gautier V."/>
            <person name="Ament-Velasquez S.L."/>
            <person name="Kruys A."/>
            <person name="Hutchinson M.I."/>
            <person name="Powell A.J."/>
            <person name="Barry K."/>
            <person name="Miller A.N."/>
            <person name="Grigoriev I.V."/>
            <person name="Debuchy R."/>
            <person name="Gladieux P."/>
            <person name="Hiltunen Thoren M."/>
            <person name="Johannesson H."/>
        </authorList>
    </citation>
    <scope>NUCLEOTIDE SEQUENCE</scope>
    <source>
        <strain evidence="8">CBS 990.96</strain>
    </source>
</reference>